<dbReference type="GO" id="GO:0016020">
    <property type="term" value="C:membrane"/>
    <property type="evidence" value="ECO:0007669"/>
    <property type="project" value="UniProtKB-SubCell"/>
</dbReference>
<evidence type="ECO:0000256" key="12">
    <source>
        <dbReference type="ARBA" id="ARBA00023170"/>
    </source>
</evidence>
<keyword evidence="19" id="KW-1185">Reference proteome</keyword>
<evidence type="ECO:0000256" key="1">
    <source>
        <dbReference type="ARBA" id="ARBA00004479"/>
    </source>
</evidence>
<dbReference type="eggNOG" id="ENOG502QUMK">
    <property type="taxonomic scope" value="Eukaryota"/>
</dbReference>
<dbReference type="PANTHER" id="PTHR47974">
    <property type="entry name" value="OS07G0415500 PROTEIN"/>
    <property type="match status" value="1"/>
</dbReference>
<dbReference type="Gene3D" id="3.30.200.20">
    <property type="entry name" value="Phosphorylase Kinase, domain 1"/>
    <property type="match status" value="1"/>
</dbReference>
<comment type="catalytic activity">
    <reaction evidence="13">
        <text>L-threonyl-[protein] + ATP = O-phospho-L-threonyl-[protein] + ADP + H(+)</text>
        <dbReference type="Rhea" id="RHEA:46608"/>
        <dbReference type="Rhea" id="RHEA-COMP:11060"/>
        <dbReference type="Rhea" id="RHEA-COMP:11605"/>
        <dbReference type="ChEBI" id="CHEBI:15378"/>
        <dbReference type="ChEBI" id="CHEBI:30013"/>
        <dbReference type="ChEBI" id="CHEBI:30616"/>
        <dbReference type="ChEBI" id="CHEBI:61977"/>
        <dbReference type="ChEBI" id="CHEBI:456216"/>
        <dbReference type="EC" id="2.7.11.1"/>
    </reaction>
</comment>
<dbReference type="FunFam" id="3.30.200.20:FF:000250">
    <property type="entry name" value="Serine/threonine-protein kinase"/>
    <property type="match status" value="1"/>
</dbReference>
<dbReference type="PROSITE" id="PS50011">
    <property type="entry name" value="PROTEIN_KINASE_DOM"/>
    <property type="match status" value="1"/>
</dbReference>
<dbReference type="InterPro" id="IPR000719">
    <property type="entry name" value="Prot_kinase_dom"/>
</dbReference>
<dbReference type="EC" id="2.7.11.1" evidence="2"/>
<keyword evidence="12" id="KW-0675">Receptor</keyword>
<dbReference type="PANTHER" id="PTHR47974:SF19">
    <property type="entry name" value="RECEPTOR-LIKE SERINE_THREONINE-PROTEIN KINASE"/>
    <property type="match status" value="1"/>
</dbReference>
<evidence type="ECO:0000259" key="16">
    <source>
        <dbReference type="PROSITE" id="PS50011"/>
    </source>
</evidence>
<evidence type="ECO:0000313" key="18">
    <source>
        <dbReference type="EnsemblPlants" id="OPUNC04G02070.1"/>
    </source>
</evidence>
<dbReference type="Pfam" id="PF00954">
    <property type="entry name" value="S_locus_glycop"/>
    <property type="match status" value="1"/>
</dbReference>
<evidence type="ECO:0000256" key="14">
    <source>
        <dbReference type="ARBA" id="ARBA00048679"/>
    </source>
</evidence>
<keyword evidence="3" id="KW-0808">Transferase</keyword>
<dbReference type="STRING" id="4537.A0A0E0KML6"/>
<dbReference type="PROSITE" id="PS00107">
    <property type="entry name" value="PROTEIN_KINASE_ATP"/>
    <property type="match status" value="1"/>
</dbReference>
<dbReference type="InterPro" id="IPR036426">
    <property type="entry name" value="Bulb-type_lectin_dom_sf"/>
</dbReference>
<evidence type="ECO:0000256" key="6">
    <source>
        <dbReference type="ARBA" id="ARBA00022741"/>
    </source>
</evidence>
<dbReference type="Gramene" id="OPUNC04G02070.1">
    <property type="protein sequence ID" value="OPUNC04G02070.1"/>
    <property type="gene ID" value="OPUNC04G02070"/>
</dbReference>
<dbReference type="GO" id="GO:0004674">
    <property type="term" value="F:protein serine/threonine kinase activity"/>
    <property type="evidence" value="ECO:0007669"/>
    <property type="project" value="UniProtKB-EC"/>
</dbReference>
<evidence type="ECO:0000256" key="10">
    <source>
        <dbReference type="ARBA" id="ARBA00023136"/>
    </source>
</evidence>
<evidence type="ECO:0000256" key="3">
    <source>
        <dbReference type="ARBA" id="ARBA00022679"/>
    </source>
</evidence>
<evidence type="ECO:0000256" key="8">
    <source>
        <dbReference type="ARBA" id="ARBA00022840"/>
    </source>
</evidence>
<evidence type="ECO:0000256" key="2">
    <source>
        <dbReference type="ARBA" id="ARBA00012513"/>
    </source>
</evidence>
<evidence type="ECO:0000256" key="13">
    <source>
        <dbReference type="ARBA" id="ARBA00047899"/>
    </source>
</evidence>
<keyword evidence="9" id="KW-1133">Transmembrane helix</keyword>
<dbReference type="InterPro" id="IPR008271">
    <property type="entry name" value="Ser/Thr_kinase_AS"/>
</dbReference>
<dbReference type="SMART" id="SM00220">
    <property type="entry name" value="S_TKc"/>
    <property type="match status" value="1"/>
</dbReference>
<keyword evidence="11" id="KW-1015">Disulfide bond</keyword>
<comment type="catalytic activity">
    <reaction evidence="14">
        <text>L-seryl-[protein] + ATP = O-phospho-L-seryl-[protein] + ADP + H(+)</text>
        <dbReference type="Rhea" id="RHEA:17989"/>
        <dbReference type="Rhea" id="RHEA-COMP:9863"/>
        <dbReference type="Rhea" id="RHEA-COMP:11604"/>
        <dbReference type="ChEBI" id="CHEBI:15378"/>
        <dbReference type="ChEBI" id="CHEBI:29999"/>
        <dbReference type="ChEBI" id="CHEBI:30616"/>
        <dbReference type="ChEBI" id="CHEBI:83421"/>
        <dbReference type="ChEBI" id="CHEBI:456216"/>
        <dbReference type="EC" id="2.7.11.1"/>
    </reaction>
</comment>
<dbReference type="Gene3D" id="2.90.10.10">
    <property type="entry name" value="Bulb-type lectin domain"/>
    <property type="match status" value="1"/>
</dbReference>
<dbReference type="CDD" id="cd14066">
    <property type="entry name" value="STKc_IRAK"/>
    <property type="match status" value="1"/>
</dbReference>
<accession>A0A0E0KML6</accession>
<dbReference type="HOGENOM" id="CLU_000288_116_2_1"/>
<keyword evidence="8 15" id="KW-0067">ATP-binding</keyword>
<dbReference type="FunFam" id="1.10.510.10:FF:000227">
    <property type="entry name" value="Serine/threonine-protein kinase"/>
    <property type="match status" value="1"/>
</dbReference>
<keyword evidence="4" id="KW-0812">Transmembrane</keyword>
<dbReference type="InterPro" id="IPR001480">
    <property type="entry name" value="Bulb-type_lectin_dom"/>
</dbReference>
<dbReference type="SUPFAM" id="SSF56112">
    <property type="entry name" value="Protein kinase-like (PK-like)"/>
    <property type="match status" value="1"/>
</dbReference>
<dbReference type="EnsemblPlants" id="OPUNC04G02070.1">
    <property type="protein sequence ID" value="OPUNC04G02070.1"/>
    <property type="gene ID" value="OPUNC04G02070"/>
</dbReference>
<keyword evidence="6 15" id="KW-0547">Nucleotide-binding</keyword>
<dbReference type="Pfam" id="PF01453">
    <property type="entry name" value="B_lectin"/>
    <property type="match status" value="1"/>
</dbReference>
<dbReference type="InterPro" id="IPR000858">
    <property type="entry name" value="S_locus_glycoprot_dom"/>
</dbReference>
<dbReference type="GO" id="GO:0048544">
    <property type="term" value="P:recognition of pollen"/>
    <property type="evidence" value="ECO:0007669"/>
    <property type="project" value="InterPro"/>
</dbReference>
<dbReference type="GO" id="GO:0005524">
    <property type="term" value="F:ATP binding"/>
    <property type="evidence" value="ECO:0007669"/>
    <property type="project" value="UniProtKB-UniRule"/>
</dbReference>
<reference evidence="18" key="2">
    <citation type="submission" date="2018-05" db="EMBL/GenBank/DDBJ databases">
        <title>OpunRS2 (Oryza punctata Reference Sequence Version 2).</title>
        <authorList>
            <person name="Zhang J."/>
            <person name="Kudrna D."/>
            <person name="Lee S."/>
            <person name="Talag J."/>
            <person name="Welchert J."/>
            <person name="Wing R.A."/>
        </authorList>
    </citation>
    <scope>NUCLEOTIDE SEQUENCE [LARGE SCALE GENOMIC DNA]</scope>
</reference>
<sequence length="663" mass="73572">MAGQVLVGGNKLISSNGKFALGFFQTGSSKSSDNTTLPNWYLGIWFNNISKFTTVWIANRDKPITSPIFKLSELSVSRDGNLVILNKVSKSMIWSSQIENRTKTSRNTTVVLSDNGNLVIVDASNPSNVWWQSFDHPTDVLLPGAKIGRNKITGQKYSLTSKKNSEDPALGLYCMELDPSGGSQFYDKLCNSSMVYFSTGEWNGRYFNSVPEMGVNVFADPKIIDNDEEEYLTYTPFDKTVITICLLDVSGLTKQLLWVEELQDWETVYIQPKDSCDVFSVCGPFTVCNNNAPTLCNCMMGFSVKSPRDWELDDRREGCTRNIPVDCSSNKTTTGAKGGHVIIRMNKIKEGAGIVAFRYAELQRATKNFSEKLGGGSFGSVFKGILNDSTTIAVKMLDGARQGEKQFRAEVSTIGMIQHVNLVKLIGFSCEGDRRILVYEHMVNRSLDIHLFRSNGTILNWSTRYQIAIGVAKGLSYMHESCHDCIIHCDIKPENILLDASFVPKVADFGMAKLLGRDFSRVLTTMRGTIGYLAPEWISGVAITQKVDVYSYGMVLLEIISGRRNTLEECKSSGDQAVYFPVQAAHKLLKGDVGSLVDHQLYGDINMEEVARACKVACWCIQDDDFNRPTMGDVVQVLEGHVEPDMPQVPRLLQTILGDPAST</sequence>
<evidence type="ECO:0000256" key="7">
    <source>
        <dbReference type="ARBA" id="ARBA00022777"/>
    </source>
</evidence>
<dbReference type="CDD" id="cd00028">
    <property type="entry name" value="B_lectin"/>
    <property type="match status" value="1"/>
</dbReference>
<dbReference type="AlphaFoldDB" id="A0A0E0KML6"/>
<dbReference type="Pfam" id="PF00069">
    <property type="entry name" value="Pkinase"/>
    <property type="match status" value="1"/>
</dbReference>
<keyword evidence="10" id="KW-0472">Membrane</keyword>
<name>A0A0E0KML6_ORYPU</name>
<feature type="domain" description="Bulb-type lectin" evidence="17">
    <location>
        <begin position="1"/>
        <end position="133"/>
    </location>
</feature>
<protein>
    <recommendedName>
        <fullName evidence="2">non-specific serine/threonine protein kinase</fullName>
        <ecNumber evidence="2">2.7.11.1</ecNumber>
    </recommendedName>
</protein>
<dbReference type="InterPro" id="IPR017441">
    <property type="entry name" value="Protein_kinase_ATP_BS"/>
</dbReference>
<dbReference type="PROSITE" id="PS00108">
    <property type="entry name" value="PROTEIN_KINASE_ST"/>
    <property type="match status" value="1"/>
</dbReference>
<proteinExistence type="predicted"/>
<reference evidence="18" key="1">
    <citation type="submission" date="2015-04" db="UniProtKB">
        <authorList>
            <consortium name="EnsemblPlants"/>
        </authorList>
    </citation>
    <scope>IDENTIFICATION</scope>
</reference>
<dbReference type="FunFam" id="2.90.10.10:FF:000002">
    <property type="entry name" value="Serine/threonine-protein kinase"/>
    <property type="match status" value="1"/>
</dbReference>
<dbReference type="OMA" id="YARRMET"/>
<dbReference type="Gene3D" id="1.10.510.10">
    <property type="entry name" value="Transferase(Phosphotransferase) domain 1"/>
    <property type="match status" value="1"/>
</dbReference>
<evidence type="ECO:0000256" key="15">
    <source>
        <dbReference type="PROSITE-ProRule" id="PRU10141"/>
    </source>
</evidence>
<dbReference type="SUPFAM" id="SSF51110">
    <property type="entry name" value="alpha-D-mannose-specific plant lectins"/>
    <property type="match status" value="1"/>
</dbReference>
<keyword evidence="5" id="KW-0732">Signal</keyword>
<dbReference type="SMART" id="SM00108">
    <property type="entry name" value="B_lectin"/>
    <property type="match status" value="1"/>
</dbReference>
<dbReference type="GO" id="GO:0051707">
    <property type="term" value="P:response to other organism"/>
    <property type="evidence" value="ECO:0007669"/>
    <property type="project" value="UniProtKB-ARBA"/>
</dbReference>
<dbReference type="PROSITE" id="PS50927">
    <property type="entry name" value="BULB_LECTIN"/>
    <property type="match status" value="1"/>
</dbReference>
<dbReference type="Proteomes" id="UP000026962">
    <property type="component" value="Chromosome 4"/>
</dbReference>
<evidence type="ECO:0000256" key="4">
    <source>
        <dbReference type="ARBA" id="ARBA00022692"/>
    </source>
</evidence>
<feature type="domain" description="Protein kinase" evidence="16">
    <location>
        <begin position="367"/>
        <end position="646"/>
    </location>
</feature>
<evidence type="ECO:0000256" key="5">
    <source>
        <dbReference type="ARBA" id="ARBA00022729"/>
    </source>
</evidence>
<feature type="binding site" evidence="15">
    <location>
        <position position="395"/>
    </location>
    <ligand>
        <name>ATP</name>
        <dbReference type="ChEBI" id="CHEBI:30616"/>
    </ligand>
</feature>
<organism evidence="18">
    <name type="scientific">Oryza punctata</name>
    <name type="common">Red rice</name>
    <dbReference type="NCBI Taxonomy" id="4537"/>
    <lineage>
        <taxon>Eukaryota</taxon>
        <taxon>Viridiplantae</taxon>
        <taxon>Streptophyta</taxon>
        <taxon>Embryophyta</taxon>
        <taxon>Tracheophyta</taxon>
        <taxon>Spermatophyta</taxon>
        <taxon>Magnoliopsida</taxon>
        <taxon>Liliopsida</taxon>
        <taxon>Poales</taxon>
        <taxon>Poaceae</taxon>
        <taxon>BOP clade</taxon>
        <taxon>Oryzoideae</taxon>
        <taxon>Oryzeae</taxon>
        <taxon>Oryzinae</taxon>
        <taxon>Oryza</taxon>
    </lineage>
</organism>
<dbReference type="InterPro" id="IPR011009">
    <property type="entry name" value="Kinase-like_dom_sf"/>
</dbReference>
<keyword evidence="7" id="KW-0418">Kinase</keyword>
<evidence type="ECO:0000313" key="19">
    <source>
        <dbReference type="Proteomes" id="UP000026962"/>
    </source>
</evidence>
<comment type="subcellular location">
    <subcellularLocation>
        <location evidence="1">Membrane</location>
        <topology evidence="1">Single-pass type I membrane protein</topology>
    </subcellularLocation>
</comment>
<evidence type="ECO:0000256" key="9">
    <source>
        <dbReference type="ARBA" id="ARBA00022989"/>
    </source>
</evidence>
<evidence type="ECO:0000256" key="11">
    <source>
        <dbReference type="ARBA" id="ARBA00023157"/>
    </source>
</evidence>
<evidence type="ECO:0000259" key="17">
    <source>
        <dbReference type="PROSITE" id="PS50927"/>
    </source>
</evidence>